<dbReference type="PRINTS" id="PR00111">
    <property type="entry name" value="ABHYDROLASE"/>
</dbReference>
<dbReference type="SUPFAM" id="SSF53474">
    <property type="entry name" value="alpha/beta-Hydrolases"/>
    <property type="match status" value="1"/>
</dbReference>
<gene>
    <name evidence="4" type="ORF">B0I36DRAFT_311354</name>
</gene>
<sequence>MPTRDNGPTAIVQWTPYNPLCPHLDCAHTCNPDPQASSQTHPLISQPHDSTCSPAMESLTKKTIAENSRGMTYTYYTSDPSTVNPSQPTLLLVHGFPDEAYMWDAVVAQLAPKGYRLIVPDMLGYAGTSKPTDPSAYRFKHIAADLVDILDAEAVGKVVSIGHDWGSAVAQRLYLWHPERVLALVMLNVAYMLPDPENPFDLAKVNKMMEQIFGYPIMAYQEFLASERGPKILREHADRVYLGSHLKGDNSMRDIFCVPGAIEKFLLSTDDDSSSDLSAVKPYAQNAEVRDRFVQRLQRDGFDGPVNYYRVFHADTQRLDEIQELTPDRFVVNVPAFYIACTKDAVCRPEMIGTPLDKGMLPDFDSLVLDCGHWCPLEMPTEVAEGIDGFVSKKLAGAATA</sequence>
<dbReference type="EMBL" id="JAGTJQ010000001">
    <property type="protein sequence ID" value="KAH7040734.1"/>
    <property type="molecule type" value="Genomic_DNA"/>
</dbReference>
<dbReference type="GeneID" id="70181909"/>
<evidence type="ECO:0000259" key="3">
    <source>
        <dbReference type="Pfam" id="PF00561"/>
    </source>
</evidence>
<dbReference type="PRINTS" id="PR00412">
    <property type="entry name" value="EPOXHYDRLASE"/>
</dbReference>
<evidence type="ECO:0000313" key="5">
    <source>
        <dbReference type="Proteomes" id="UP000756346"/>
    </source>
</evidence>
<dbReference type="RefSeq" id="XP_046018789.1">
    <property type="nucleotide sequence ID" value="XM_046152363.1"/>
</dbReference>
<keyword evidence="1 4" id="KW-0378">Hydrolase</keyword>
<keyword evidence="5" id="KW-1185">Reference proteome</keyword>
<comment type="caution">
    <text evidence="4">The sequence shown here is derived from an EMBL/GenBank/DDBJ whole genome shotgun (WGS) entry which is preliminary data.</text>
</comment>
<evidence type="ECO:0000313" key="4">
    <source>
        <dbReference type="EMBL" id="KAH7040734.1"/>
    </source>
</evidence>
<reference evidence="4" key="1">
    <citation type="journal article" date="2021" name="Nat. Commun.">
        <title>Genetic determinants of endophytism in the Arabidopsis root mycobiome.</title>
        <authorList>
            <person name="Mesny F."/>
            <person name="Miyauchi S."/>
            <person name="Thiergart T."/>
            <person name="Pickel B."/>
            <person name="Atanasova L."/>
            <person name="Karlsson M."/>
            <person name="Huettel B."/>
            <person name="Barry K.W."/>
            <person name="Haridas S."/>
            <person name="Chen C."/>
            <person name="Bauer D."/>
            <person name="Andreopoulos W."/>
            <person name="Pangilinan J."/>
            <person name="LaButti K."/>
            <person name="Riley R."/>
            <person name="Lipzen A."/>
            <person name="Clum A."/>
            <person name="Drula E."/>
            <person name="Henrissat B."/>
            <person name="Kohler A."/>
            <person name="Grigoriev I.V."/>
            <person name="Martin F.M."/>
            <person name="Hacquard S."/>
        </authorList>
    </citation>
    <scope>NUCLEOTIDE SEQUENCE</scope>
    <source>
        <strain evidence="4">MPI-CAGE-CH-0230</strain>
    </source>
</reference>
<accession>A0A9P8YKL1</accession>
<organism evidence="4 5">
    <name type="scientific">Microdochium trichocladiopsis</name>
    <dbReference type="NCBI Taxonomy" id="1682393"/>
    <lineage>
        <taxon>Eukaryota</taxon>
        <taxon>Fungi</taxon>
        <taxon>Dikarya</taxon>
        <taxon>Ascomycota</taxon>
        <taxon>Pezizomycotina</taxon>
        <taxon>Sordariomycetes</taxon>
        <taxon>Xylariomycetidae</taxon>
        <taxon>Xylariales</taxon>
        <taxon>Microdochiaceae</taxon>
        <taxon>Microdochium</taxon>
    </lineage>
</organism>
<dbReference type="InterPro" id="IPR000073">
    <property type="entry name" value="AB_hydrolase_1"/>
</dbReference>
<dbReference type="InterPro" id="IPR029058">
    <property type="entry name" value="AB_hydrolase_fold"/>
</dbReference>
<evidence type="ECO:0000256" key="2">
    <source>
        <dbReference type="ARBA" id="ARBA00038334"/>
    </source>
</evidence>
<dbReference type="Gene3D" id="3.40.50.1820">
    <property type="entry name" value="alpha/beta hydrolase"/>
    <property type="match status" value="1"/>
</dbReference>
<dbReference type="GO" id="GO:0016787">
    <property type="term" value="F:hydrolase activity"/>
    <property type="evidence" value="ECO:0007669"/>
    <property type="project" value="UniProtKB-KW"/>
</dbReference>
<dbReference type="OrthoDB" id="408373at2759"/>
<comment type="similarity">
    <text evidence="2">Belongs to the AB hydrolase superfamily. Epoxide hydrolase family.</text>
</comment>
<dbReference type="Proteomes" id="UP000756346">
    <property type="component" value="Unassembled WGS sequence"/>
</dbReference>
<dbReference type="InterPro" id="IPR000639">
    <property type="entry name" value="Epox_hydrolase-like"/>
</dbReference>
<dbReference type="PANTHER" id="PTHR43329">
    <property type="entry name" value="EPOXIDE HYDROLASE"/>
    <property type="match status" value="1"/>
</dbReference>
<dbReference type="Pfam" id="PF00561">
    <property type="entry name" value="Abhydrolase_1"/>
    <property type="match status" value="1"/>
</dbReference>
<proteinExistence type="inferred from homology"/>
<evidence type="ECO:0000256" key="1">
    <source>
        <dbReference type="ARBA" id="ARBA00022801"/>
    </source>
</evidence>
<protein>
    <submittedName>
        <fullName evidence="4">Alpha/Beta hydrolase protein</fullName>
    </submittedName>
</protein>
<dbReference type="AlphaFoldDB" id="A0A9P8YKL1"/>
<name>A0A9P8YKL1_9PEZI</name>
<feature type="domain" description="AB hydrolase-1" evidence="3">
    <location>
        <begin position="88"/>
        <end position="376"/>
    </location>
</feature>